<dbReference type="EMBL" id="RJJD01000021">
    <property type="protein sequence ID" value="RNI22450.1"/>
    <property type="molecule type" value="Genomic_DNA"/>
</dbReference>
<protein>
    <submittedName>
        <fullName evidence="3">Glycosyltransferase family 1 protein</fullName>
    </submittedName>
</protein>
<dbReference type="GO" id="GO:0016757">
    <property type="term" value="F:glycosyltransferase activity"/>
    <property type="evidence" value="ECO:0007669"/>
    <property type="project" value="InterPro"/>
</dbReference>
<dbReference type="AlphaFoldDB" id="A0A3M9MA54"/>
<dbReference type="Pfam" id="PF00534">
    <property type="entry name" value="Glycos_transf_1"/>
    <property type="match status" value="1"/>
</dbReference>
<sequence length="378" mass="42334">MAKPAAPRIKVGIFTYAMHGGGMEMALLRLGKYLQESGMDVEITTLSEKGAWFPKIAEAGLSGFFLSHQGLETTFKRGIHYLKTLNYILGKRYDIVFLNHTRYAHRAVPFLKLFTKTKAVAVLHNTDPSIFEIGLIHASFLDSAVAVGPLVQSLAEQRNPKCPVIQIRNGVDTPETLGLVSEEPFPRFTLVFVGRLEHAQKGVLFLPDIVKGCQNQGLELQLIIAGTGEDEPELRRLVSEKGLEKEIQFVGPLETKEVYRLLLKSHLMLMPSYFEGFSVVLLEAQMCGCLPLVTRLEEITTPVVQDGETGFLIDGNDNIDMFVEKITYLYTHRQRLEEMKAASMRLASQNYSVQAMGERYHDLIFALVKGDGQIQETK</sequence>
<comment type="caution">
    <text evidence="3">The sequence shown here is derived from an EMBL/GenBank/DDBJ whole genome shotgun (WGS) entry which is preliminary data.</text>
</comment>
<name>A0A3M9MA54_9BACT</name>
<dbReference type="PANTHER" id="PTHR45947">
    <property type="entry name" value="SULFOQUINOVOSYL TRANSFERASE SQD2"/>
    <property type="match status" value="1"/>
</dbReference>
<dbReference type="SUPFAM" id="SSF53756">
    <property type="entry name" value="UDP-Glycosyltransferase/glycogen phosphorylase"/>
    <property type="match status" value="1"/>
</dbReference>
<organism evidence="3 4">
    <name type="scientific">Rufibacter latericius</name>
    <dbReference type="NCBI Taxonomy" id="2487040"/>
    <lineage>
        <taxon>Bacteria</taxon>
        <taxon>Pseudomonadati</taxon>
        <taxon>Bacteroidota</taxon>
        <taxon>Cytophagia</taxon>
        <taxon>Cytophagales</taxon>
        <taxon>Hymenobacteraceae</taxon>
        <taxon>Rufibacter</taxon>
    </lineage>
</organism>
<dbReference type="Proteomes" id="UP000272117">
    <property type="component" value="Unassembled WGS sequence"/>
</dbReference>
<keyword evidence="4" id="KW-1185">Reference proteome</keyword>
<dbReference type="InterPro" id="IPR028098">
    <property type="entry name" value="Glyco_trans_4-like_N"/>
</dbReference>
<proteinExistence type="predicted"/>
<dbReference type="Gene3D" id="3.40.50.2000">
    <property type="entry name" value="Glycogen Phosphorylase B"/>
    <property type="match status" value="2"/>
</dbReference>
<reference evidence="3 4" key="1">
    <citation type="submission" date="2018-11" db="EMBL/GenBank/DDBJ databases">
        <title>Rufibacter latericius sp. nov., isolated from water in Baiyang Lake.</title>
        <authorList>
            <person name="Yang Y."/>
        </authorList>
    </citation>
    <scope>NUCLEOTIDE SEQUENCE [LARGE SCALE GENOMIC DNA]</scope>
    <source>
        <strain evidence="3 4">R-22-1c-1</strain>
    </source>
</reference>
<gene>
    <name evidence="3" type="ORF">EFB08_20305</name>
</gene>
<feature type="domain" description="Glycosyltransferase subfamily 4-like N-terminal" evidence="2">
    <location>
        <begin position="21"/>
        <end position="173"/>
    </location>
</feature>
<evidence type="ECO:0000313" key="4">
    <source>
        <dbReference type="Proteomes" id="UP000272117"/>
    </source>
</evidence>
<dbReference type="CDD" id="cd03801">
    <property type="entry name" value="GT4_PimA-like"/>
    <property type="match status" value="1"/>
</dbReference>
<dbReference type="InterPro" id="IPR001296">
    <property type="entry name" value="Glyco_trans_1"/>
</dbReference>
<dbReference type="PANTHER" id="PTHR45947:SF3">
    <property type="entry name" value="SULFOQUINOVOSYL TRANSFERASE SQD2"/>
    <property type="match status" value="1"/>
</dbReference>
<evidence type="ECO:0000313" key="3">
    <source>
        <dbReference type="EMBL" id="RNI22450.1"/>
    </source>
</evidence>
<feature type="domain" description="Glycosyl transferase family 1" evidence="1">
    <location>
        <begin position="187"/>
        <end position="342"/>
    </location>
</feature>
<dbReference type="InterPro" id="IPR050194">
    <property type="entry name" value="Glycosyltransferase_grp1"/>
</dbReference>
<evidence type="ECO:0000259" key="1">
    <source>
        <dbReference type="Pfam" id="PF00534"/>
    </source>
</evidence>
<dbReference type="Pfam" id="PF13439">
    <property type="entry name" value="Glyco_transf_4"/>
    <property type="match status" value="1"/>
</dbReference>
<dbReference type="RefSeq" id="WP_123128809.1">
    <property type="nucleotide sequence ID" value="NZ_RJJD01000021.1"/>
</dbReference>
<dbReference type="OrthoDB" id="9795068at2"/>
<evidence type="ECO:0000259" key="2">
    <source>
        <dbReference type="Pfam" id="PF13439"/>
    </source>
</evidence>
<keyword evidence="3" id="KW-0808">Transferase</keyword>
<accession>A0A3M9MA54</accession>